<name>A0A2I0IB13_PUNGR</name>
<evidence type="ECO:0000313" key="3">
    <source>
        <dbReference type="Proteomes" id="UP000233551"/>
    </source>
</evidence>
<gene>
    <name evidence="2" type="ORF">CRG98_038407</name>
</gene>
<proteinExistence type="predicted"/>
<protein>
    <submittedName>
        <fullName evidence="2">Uncharacterized protein</fullName>
    </submittedName>
</protein>
<evidence type="ECO:0000256" key="1">
    <source>
        <dbReference type="SAM" id="MobiDB-lite"/>
    </source>
</evidence>
<dbReference type="AlphaFoldDB" id="A0A2I0IB13"/>
<feature type="region of interest" description="Disordered" evidence="1">
    <location>
        <begin position="1"/>
        <end position="35"/>
    </location>
</feature>
<organism evidence="2 3">
    <name type="scientific">Punica granatum</name>
    <name type="common">Pomegranate</name>
    <dbReference type="NCBI Taxonomy" id="22663"/>
    <lineage>
        <taxon>Eukaryota</taxon>
        <taxon>Viridiplantae</taxon>
        <taxon>Streptophyta</taxon>
        <taxon>Embryophyta</taxon>
        <taxon>Tracheophyta</taxon>
        <taxon>Spermatophyta</taxon>
        <taxon>Magnoliopsida</taxon>
        <taxon>eudicotyledons</taxon>
        <taxon>Gunneridae</taxon>
        <taxon>Pentapetalae</taxon>
        <taxon>rosids</taxon>
        <taxon>malvids</taxon>
        <taxon>Myrtales</taxon>
        <taxon>Lythraceae</taxon>
        <taxon>Punica</taxon>
    </lineage>
</organism>
<accession>A0A2I0IB13</accession>
<feature type="compositionally biased region" description="Basic and acidic residues" evidence="1">
    <location>
        <begin position="11"/>
        <end position="34"/>
    </location>
</feature>
<comment type="caution">
    <text evidence="2">The sequence shown here is derived from an EMBL/GenBank/DDBJ whole genome shotgun (WGS) entry which is preliminary data.</text>
</comment>
<keyword evidence="3" id="KW-1185">Reference proteome</keyword>
<evidence type="ECO:0000313" key="2">
    <source>
        <dbReference type="EMBL" id="PKI41191.1"/>
    </source>
</evidence>
<dbReference type="Proteomes" id="UP000233551">
    <property type="component" value="Unassembled WGS sequence"/>
</dbReference>
<dbReference type="EMBL" id="PGOL01003445">
    <property type="protein sequence ID" value="PKI41191.1"/>
    <property type="molecule type" value="Genomic_DNA"/>
</dbReference>
<reference evidence="2 3" key="1">
    <citation type="submission" date="2017-11" db="EMBL/GenBank/DDBJ databases">
        <title>De-novo sequencing of pomegranate (Punica granatum L.) genome.</title>
        <authorList>
            <person name="Akparov Z."/>
            <person name="Amiraslanov A."/>
            <person name="Hajiyeva S."/>
            <person name="Abbasov M."/>
            <person name="Kaur K."/>
            <person name="Hamwieh A."/>
            <person name="Solovyev V."/>
            <person name="Salamov A."/>
            <person name="Braich B."/>
            <person name="Kosarev P."/>
            <person name="Mahmoud A."/>
            <person name="Hajiyev E."/>
            <person name="Babayeva S."/>
            <person name="Izzatullayeva V."/>
            <person name="Mammadov A."/>
            <person name="Mammadov A."/>
            <person name="Sharifova S."/>
            <person name="Ojaghi J."/>
            <person name="Eynullazada K."/>
            <person name="Bayramov B."/>
            <person name="Abdulazimova A."/>
            <person name="Shahmuradov I."/>
        </authorList>
    </citation>
    <scope>NUCLEOTIDE SEQUENCE [LARGE SCALE GENOMIC DNA]</scope>
    <source>
        <strain evidence="3">cv. AG2017</strain>
        <tissue evidence="2">Leaf</tissue>
    </source>
</reference>
<sequence>MVETFEGSTGRMKEGRNYGSSDWKEGRKGGRERAFGSGLRPAFRAWAWAESGLNVESQNRANSSIQCAIRSRFHNHDSPSRIEIDDSPLNRRIVRFYDLNRDSDNHDSSDG</sequence>